<accession>A1ZQM1</accession>
<dbReference type="Proteomes" id="UP000004095">
    <property type="component" value="Unassembled WGS sequence"/>
</dbReference>
<dbReference type="OrthoDB" id="1466304at2"/>
<evidence type="ECO:0008006" key="3">
    <source>
        <dbReference type="Google" id="ProtNLM"/>
    </source>
</evidence>
<evidence type="ECO:0000313" key="2">
    <source>
        <dbReference type="Proteomes" id="UP000004095"/>
    </source>
</evidence>
<dbReference type="PANTHER" id="PTHR37833:SF1">
    <property type="entry name" value="SIGNAL PEPTIDE PROTEIN"/>
    <property type="match status" value="1"/>
</dbReference>
<dbReference type="eggNOG" id="ENOG502Z9QX">
    <property type="taxonomic scope" value="Bacteria"/>
</dbReference>
<dbReference type="RefSeq" id="WP_002699794.1">
    <property type="nucleotide sequence ID" value="NZ_AAWS01000024.1"/>
</dbReference>
<name>A1ZQM1_MICM2</name>
<protein>
    <recommendedName>
        <fullName evidence="3">Lipoprotein</fullName>
    </recommendedName>
</protein>
<comment type="caution">
    <text evidence="1">The sequence shown here is derived from an EMBL/GenBank/DDBJ whole genome shotgun (WGS) entry which is preliminary data.</text>
</comment>
<organism evidence="1 2">
    <name type="scientific">Microscilla marina ATCC 23134</name>
    <dbReference type="NCBI Taxonomy" id="313606"/>
    <lineage>
        <taxon>Bacteria</taxon>
        <taxon>Pseudomonadati</taxon>
        <taxon>Bacteroidota</taxon>
        <taxon>Cytophagia</taxon>
        <taxon>Cytophagales</taxon>
        <taxon>Microscillaceae</taxon>
        <taxon>Microscilla</taxon>
    </lineage>
</organism>
<sequence length="355" mass="39374">MKSLTFTFILCFMQVIGFAQGIRFDRTTHQFGRIHETGGVVNTTFTFTNASDTIIQIEATYVTCGCTVPKVSQKPLQPGEQGTLKVQYDPNGRPGKFHKKIRLLAKGLKTKAEVFITGEVIPHPYPIITGNLRWKANLFNFGQLWHNQTDTLWLPVTNTGKTPITILTDQLHLPQGLHLLTSSAVLQPQADDSLGLVWNVPASDQWGFSFETFSLPIQLISGKKDSIRLQATSNIKEDFAKALLLNKKAQASITQDSLLLPATVTGESKTGRFQLTNTGNDVLFIRQIKTSCKCLKVVAESSTLVPGSSTHLRVDYTPGKRQFGKRQLVVMLTVNDPSKPQTRLTVHAEVKKKTK</sequence>
<gene>
    <name evidence="1" type="ORF">M23134_08345</name>
</gene>
<dbReference type="InterPro" id="IPR011467">
    <property type="entry name" value="DUF1573"/>
</dbReference>
<dbReference type="PANTHER" id="PTHR37833">
    <property type="entry name" value="LIPOPROTEIN-RELATED"/>
    <property type="match status" value="1"/>
</dbReference>
<keyword evidence="2" id="KW-1185">Reference proteome</keyword>
<dbReference type="AlphaFoldDB" id="A1ZQM1"/>
<reference evidence="1 2" key="1">
    <citation type="submission" date="2007-01" db="EMBL/GenBank/DDBJ databases">
        <authorList>
            <person name="Haygood M."/>
            <person name="Podell S."/>
            <person name="Anderson C."/>
            <person name="Hopkinson B."/>
            <person name="Roe K."/>
            <person name="Barbeau K."/>
            <person name="Gaasterland T."/>
            <person name="Ferriera S."/>
            <person name="Johnson J."/>
            <person name="Kravitz S."/>
            <person name="Beeson K."/>
            <person name="Sutton G."/>
            <person name="Rogers Y.-H."/>
            <person name="Friedman R."/>
            <person name="Frazier M."/>
            <person name="Venter J.C."/>
        </authorList>
    </citation>
    <scope>NUCLEOTIDE SEQUENCE [LARGE SCALE GENOMIC DNA]</scope>
    <source>
        <strain evidence="1 2">ATCC 23134</strain>
    </source>
</reference>
<dbReference type="EMBL" id="AAWS01000024">
    <property type="protein sequence ID" value="EAY27393.1"/>
    <property type="molecule type" value="Genomic_DNA"/>
</dbReference>
<dbReference type="Pfam" id="PF07610">
    <property type="entry name" value="DUF1573"/>
    <property type="match status" value="2"/>
</dbReference>
<proteinExistence type="predicted"/>
<evidence type="ECO:0000313" key="1">
    <source>
        <dbReference type="EMBL" id="EAY27393.1"/>
    </source>
</evidence>
<dbReference type="Gene3D" id="2.60.40.10">
    <property type="entry name" value="Immunoglobulins"/>
    <property type="match status" value="3"/>
</dbReference>
<dbReference type="InterPro" id="IPR013783">
    <property type="entry name" value="Ig-like_fold"/>
</dbReference>